<accession>A0A0U5EV57</accession>
<organism evidence="1 2">
    <name type="scientific">Candidatus Protochlamydia naegleriophila</name>
    <dbReference type="NCBI Taxonomy" id="389348"/>
    <lineage>
        <taxon>Bacteria</taxon>
        <taxon>Pseudomonadati</taxon>
        <taxon>Chlamydiota</taxon>
        <taxon>Chlamydiia</taxon>
        <taxon>Parachlamydiales</taxon>
        <taxon>Parachlamydiaceae</taxon>
        <taxon>Candidatus Protochlamydia</taxon>
    </lineage>
</organism>
<dbReference type="RefSeq" id="WP_059062587.1">
    <property type="nucleotide sequence ID" value="NZ_LN879503.1"/>
</dbReference>
<dbReference type="InParanoid" id="A0A0U5EV57"/>
<protein>
    <submittedName>
        <fullName evidence="1">Putative addiction module killer protein</fullName>
    </submittedName>
</protein>
<dbReference type="Proteomes" id="UP000069902">
    <property type="component" value="Plasmid pPNK"/>
</dbReference>
<keyword evidence="2" id="KW-1185">Reference proteome</keyword>
<sequence>MNRYEVVQTDKYKEWFDKQSLKTKAVISKRIKNIKESGYFGDFKNVSEYDKGITKNCIFELRWDDGKRVYYGKVGSIYLLLLYGGNKNGQDKDIKEAKNLFTYYVEKGGEVEN</sequence>
<name>A0A0U5EV57_9BACT</name>
<dbReference type="PIRSF" id="PIRSF028744">
    <property type="entry name" value="Addict_mod_HI1419"/>
    <property type="match status" value="1"/>
</dbReference>
<dbReference type="PATRIC" id="fig|389348.3.peg.2858"/>
<dbReference type="AlphaFoldDB" id="A0A0U5EV57"/>
<gene>
    <name evidence="1" type="ORF">PNK_p0090</name>
</gene>
<reference evidence="2" key="1">
    <citation type="submission" date="2015-09" db="EMBL/GenBank/DDBJ databases">
        <authorList>
            <person name="Bertelli C."/>
        </authorList>
    </citation>
    <scope>NUCLEOTIDE SEQUENCE [LARGE SCALE GENOMIC DNA]</scope>
    <source>
        <strain evidence="2">KNic</strain>
        <plasmid evidence="2">pPNK</plasmid>
    </source>
</reference>
<dbReference type="EMBL" id="LN879503">
    <property type="protein sequence ID" value="CUI18144.1"/>
    <property type="molecule type" value="Genomic_DNA"/>
</dbReference>
<evidence type="ECO:0000313" key="1">
    <source>
        <dbReference type="EMBL" id="CUI18144.1"/>
    </source>
</evidence>
<proteinExistence type="predicted"/>
<geneLocation type="plasmid" evidence="2">
    <name>pPNK</name>
</geneLocation>
<dbReference type="PANTHER" id="PTHR41791:SF1">
    <property type="entry name" value="SSL7039 PROTEIN"/>
    <property type="match status" value="1"/>
</dbReference>
<dbReference type="PANTHER" id="PTHR41791">
    <property type="entry name" value="SSL7039 PROTEIN"/>
    <property type="match status" value="1"/>
</dbReference>
<evidence type="ECO:0000313" key="2">
    <source>
        <dbReference type="Proteomes" id="UP000069902"/>
    </source>
</evidence>
<dbReference type="KEGG" id="pnl:PNK_p0090"/>
<dbReference type="InterPro" id="IPR014056">
    <property type="entry name" value="TypeIITA-like_toxin_pred"/>
</dbReference>